<dbReference type="PANTHER" id="PTHR38588">
    <property type="entry name" value="BLL0334 PROTEIN"/>
    <property type="match status" value="1"/>
</dbReference>
<organism evidence="1 2">
    <name type="scientific">Devosia insulae DS-56</name>
    <dbReference type="NCBI Taxonomy" id="1116389"/>
    <lineage>
        <taxon>Bacteria</taxon>
        <taxon>Pseudomonadati</taxon>
        <taxon>Pseudomonadota</taxon>
        <taxon>Alphaproteobacteria</taxon>
        <taxon>Hyphomicrobiales</taxon>
        <taxon>Devosiaceae</taxon>
        <taxon>Devosia</taxon>
    </lineage>
</organism>
<dbReference type="InterPro" id="IPR023393">
    <property type="entry name" value="START-like_dom_sf"/>
</dbReference>
<name>A0A1E5XMU4_9HYPH</name>
<dbReference type="RefSeq" id="WP_069910875.1">
    <property type="nucleotide sequence ID" value="NZ_LAJE02000246.1"/>
</dbReference>
<dbReference type="InterPro" id="IPR010419">
    <property type="entry name" value="CO_DH_gsu"/>
</dbReference>
<dbReference type="OrthoDB" id="9787428at2"/>
<evidence type="ECO:0008006" key="3">
    <source>
        <dbReference type="Google" id="ProtNLM"/>
    </source>
</evidence>
<proteinExistence type="predicted"/>
<sequence>MEFGGRYLVSAPRLEVWRALNDTQVLKAIIPGCRRIDWTGETTLELEIEVNLGLMQPVFSGDLELRNVVPAESYTLAGRGRGGLLGKAEAAADIVLTDVGPHTRLVFTANGGADGGIMKLGKSLIGNSAQKLIDGFFERFGEAMGVEVKPIASAPEA</sequence>
<dbReference type="AlphaFoldDB" id="A0A1E5XMU4"/>
<dbReference type="PANTHER" id="PTHR38588:SF1">
    <property type="entry name" value="BLL0334 PROTEIN"/>
    <property type="match status" value="1"/>
</dbReference>
<dbReference type="Gene3D" id="3.30.530.20">
    <property type="match status" value="1"/>
</dbReference>
<accession>A0A1E5XMU4</accession>
<dbReference type="EMBL" id="LAJE02000246">
    <property type="protein sequence ID" value="OEO29899.1"/>
    <property type="molecule type" value="Genomic_DNA"/>
</dbReference>
<protein>
    <recommendedName>
        <fullName evidence="3">Carbon monoxide dehydrogenase</fullName>
    </recommendedName>
</protein>
<dbReference type="Proteomes" id="UP000095463">
    <property type="component" value="Unassembled WGS sequence"/>
</dbReference>
<comment type="caution">
    <text evidence="1">The sequence shown here is derived from an EMBL/GenBank/DDBJ whole genome shotgun (WGS) entry which is preliminary data.</text>
</comment>
<gene>
    <name evidence="1" type="ORF">VW23_001545</name>
</gene>
<keyword evidence="2" id="KW-1185">Reference proteome</keyword>
<dbReference type="SUPFAM" id="SSF55961">
    <property type="entry name" value="Bet v1-like"/>
    <property type="match status" value="1"/>
</dbReference>
<reference evidence="1 2" key="1">
    <citation type="journal article" date="2015" name="Genome Announc.">
        <title>Genome Assemblies of Three Soil-Associated Devosia species: D. insulae, D. limi, and D. soli.</title>
        <authorList>
            <person name="Hassan Y.I."/>
            <person name="Lepp D."/>
            <person name="Zhou T."/>
        </authorList>
    </citation>
    <scope>NUCLEOTIDE SEQUENCE [LARGE SCALE GENOMIC DNA]</scope>
    <source>
        <strain evidence="1 2">DS-56</strain>
    </source>
</reference>
<evidence type="ECO:0000313" key="1">
    <source>
        <dbReference type="EMBL" id="OEO29899.1"/>
    </source>
</evidence>
<evidence type="ECO:0000313" key="2">
    <source>
        <dbReference type="Proteomes" id="UP000095463"/>
    </source>
</evidence>
<dbReference type="Pfam" id="PF06240">
    <property type="entry name" value="COXG"/>
    <property type="match status" value="1"/>
</dbReference>